<dbReference type="GO" id="GO:0008270">
    <property type="term" value="F:zinc ion binding"/>
    <property type="evidence" value="ECO:0007669"/>
    <property type="project" value="UniProtKB-KW"/>
</dbReference>
<accession>A0A8W8IZN9</accession>
<keyword evidence="1" id="KW-0862">Zinc</keyword>
<dbReference type="PROSITE" id="PS50966">
    <property type="entry name" value="ZF_SWIM"/>
    <property type="match status" value="1"/>
</dbReference>
<protein>
    <recommendedName>
        <fullName evidence="2">SWIM-type domain-containing protein</fullName>
    </recommendedName>
</protein>
<reference evidence="3" key="1">
    <citation type="submission" date="2022-08" db="UniProtKB">
        <authorList>
            <consortium name="EnsemblMetazoa"/>
        </authorList>
    </citation>
    <scope>IDENTIFICATION</scope>
    <source>
        <strain evidence="3">05x7-T-G4-1.051#20</strain>
    </source>
</reference>
<dbReference type="AlphaFoldDB" id="A0A8W8IZN9"/>
<sequence>MWVAISKESGCVKSAFCSCTAGMGQTCNHVAALLFRVESANKLGLTSCTSLPCQWKVPAATKVVPTKIKDLTIRKSRHGQEKTRPLVSNLKNQFKPLESLNIDRNTFIDELRKAVPNACLLKGTDIPEVLPLENSQELGQQACEVEAYRYAGIRMSASEK</sequence>
<organism evidence="3 4">
    <name type="scientific">Magallana gigas</name>
    <name type="common">Pacific oyster</name>
    <name type="synonym">Crassostrea gigas</name>
    <dbReference type="NCBI Taxonomy" id="29159"/>
    <lineage>
        <taxon>Eukaryota</taxon>
        <taxon>Metazoa</taxon>
        <taxon>Spiralia</taxon>
        <taxon>Lophotrochozoa</taxon>
        <taxon>Mollusca</taxon>
        <taxon>Bivalvia</taxon>
        <taxon>Autobranchia</taxon>
        <taxon>Pteriomorphia</taxon>
        <taxon>Ostreida</taxon>
        <taxon>Ostreoidea</taxon>
        <taxon>Ostreidae</taxon>
        <taxon>Magallana</taxon>
    </lineage>
</organism>
<feature type="domain" description="SWIM-type" evidence="2">
    <location>
        <begin position="1"/>
        <end position="38"/>
    </location>
</feature>
<keyword evidence="1" id="KW-0479">Metal-binding</keyword>
<proteinExistence type="predicted"/>
<dbReference type="EnsemblMetazoa" id="G16588.1">
    <property type="protein sequence ID" value="G16588.1:cds"/>
    <property type="gene ID" value="G16588"/>
</dbReference>
<name>A0A8W8IZN9_MAGGI</name>
<keyword evidence="4" id="KW-1185">Reference proteome</keyword>
<dbReference type="PANTHER" id="PTHR47526">
    <property type="entry name" value="ATP-DEPENDENT DNA HELICASE"/>
    <property type="match status" value="1"/>
</dbReference>
<dbReference type="PANTHER" id="PTHR47526:SF3">
    <property type="entry name" value="PHD-TYPE DOMAIN-CONTAINING PROTEIN"/>
    <property type="match status" value="1"/>
</dbReference>
<evidence type="ECO:0000259" key="2">
    <source>
        <dbReference type="PROSITE" id="PS50966"/>
    </source>
</evidence>
<dbReference type="InterPro" id="IPR007527">
    <property type="entry name" value="Znf_SWIM"/>
</dbReference>
<dbReference type="Proteomes" id="UP000005408">
    <property type="component" value="Unassembled WGS sequence"/>
</dbReference>
<keyword evidence="1" id="KW-0863">Zinc-finger</keyword>
<evidence type="ECO:0000313" key="4">
    <source>
        <dbReference type="Proteomes" id="UP000005408"/>
    </source>
</evidence>
<evidence type="ECO:0000313" key="3">
    <source>
        <dbReference type="EnsemblMetazoa" id="G16588.1:cds"/>
    </source>
</evidence>
<evidence type="ECO:0000256" key="1">
    <source>
        <dbReference type="PROSITE-ProRule" id="PRU00325"/>
    </source>
</evidence>